<name>A0A8J6DCK9_9ROSI</name>
<comment type="similarity">
    <text evidence="2">Belongs to the MCM10 family.</text>
</comment>
<proteinExistence type="inferred from homology"/>
<evidence type="ECO:0000313" key="11">
    <source>
        <dbReference type="EMBL" id="KAG8503736.1"/>
    </source>
</evidence>
<feature type="compositionally biased region" description="Basic residues" evidence="8">
    <location>
        <begin position="448"/>
        <end position="459"/>
    </location>
</feature>
<organism evidence="11 12">
    <name type="scientific">Gossypium anomalum</name>
    <dbReference type="NCBI Taxonomy" id="47600"/>
    <lineage>
        <taxon>Eukaryota</taxon>
        <taxon>Viridiplantae</taxon>
        <taxon>Streptophyta</taxon>
        <taxon>Embryophyta</taxon>
        <taxon>Tracheophyta</taxon>
        <taxon>Spermatophyta</taxon>
        <taxon>Magnoliopsida</taxon>
        <taxon>eudicotyledons</taxon>
        <taxon>Gunneridae</taxon>
        <taxon>Pentapetalae</taxon>
        <taxon>rosids</taxon>
        <taxon>malvids</taxon>
        <taxon>Malvales</taxon>
        <taxon>Malvaceae</taxon>
        <taxon>Malvoideae</taxon>
        <taxon>Gossypium</taxon>
    </lineage>
</organism>
<dbReference type="InterPro" id="IPR012340">
    <property type="entry name" value="NA-bd_OB-fold"/>
</dbReference>
<feature type="compositionally biased region" description="Basic and acidic residues" evidence="8">
    <location>
        <begin position="460"/>
        <end position="477"/>
    </location>
</feature>
<dbReference type="InterPro" id="IPR040184">
    <property type="entry name" value="Mcm10"/>
</dbReference>
<sequence>MTSHEDDLDLLLSLQERVLETPPASPSSPHSQSPGYLSDGSPRRRGKADLSVFKDFVEDCLDYEPKSVGRHAKPKPQSSNDIQVEKFSGLRIRKQLVSPAELSEHLSDIRFVRLPTLKNLLVGDTLYGCWATIGVLIEKGIPKTSSIGKSYSIWKIGCLDENTVSLFLFGDAYEQNSKEQVGTVFALFSCTVRKDTKGSGFSLSVAAPNQILKIGTSADYGVCKGRRKDGTACTIIVNKYAVCYKSCLAFTTGKKKLKWKSDLNDASELPNERHYLVSALLVVHGNYRSDEQKCLTLVENFLVGSGLRSLTSRRVLSISQIGRHDISKASERYSTKRTELMGGNLRRAFRNPPRSEGIYMVDPLSDRTNSKKASKPVKLLSVDALKRALRNGDKVTTNRHSQGIRFLNAVTGEMSSKLVDGASKKPDQQTVGSEKRKESSVKQDTSLKRNKHLDSKRRKLEQEQTLEDHWNQRWKLD</sequence>
<keyword evidence="12" id="KW-1185">Reference proteome</keyword>
<feature type="domain" description="MCM10 OB-fold" evidence="10">
    <location>
        <begin position="86"/>
        <end position="212"/>
    </location>
</feature>
<evidence type="ECO:0000256" key="6">
    <source>
        <dbReference type="ARBA" id="ARBA00022833"/>
    </source>
</evidence>
<evidence type="ECO:0000256" key="3">
    <source>
        <dbReference type="ARBA" id="ARBA00022705"/>
    </source>
</evidence>
<dbReference type="InterPro" id="IPR055065">
    <property type="entry name" value="OB_MCM10"/>
</dbReference>
<comment type="subcellular location">
    <subcellularLocation>
        <location evidence="1">Nucleus</location>
    </subcellularLocation>
</comment>
<dbReference type="Pfam" id="PF22379">
    <property type="entry name" value="OB_MCM10"/>
    <property type="match status" value="1"/>
</dbReference>
<evidence type="ECO:0000256" key="2">
    <source>
        <dbReference type="ARBA" id="ARBA00009679"/>
    </source>
</evidence>
<feature type="compositionally biased region" description="Basic and acidic residues" evidence="8">
    <location>
        <begin position="422"/>
        <end position="447"/>
    </location>
</feature>
<evidence type="ECO:0000256" key="8">
    <source>
        <dbReference type="SAM" id="MobiDB-lite"/>
    </source>
</evidence>
<dbReference type="PANTHER" id="PTHR13454:SF11">
    <property type="entry name" value="PROTEIN MCM10 HOMOLOG"/>
    <property type="match status" value="1"/>
</dbReference>
<keyword evidence="4" id="KW-0479">Metal-binding</keyword>
<dbReference type="AlphaFoldDB" id="A0A8J6DCK9"/>
<keyword evidence="7" id="KW-0539">Nucleus</keyword>
<reference evidence="11 12" key="1">
    <citation type="journal article" date="2021" name="bioRxiv">
        <title>The Gossypium anomalum genome as a resource for cotton improvement and evolutionary analysis of hybrid incompatibility.</title>
        <authorList>
            <person name="Grover C.E."/>
            <person name="Yuan D."/>
            <person name="Arick M.A."/>
            <person name="Miller E.R."/>
            <person name="Hu G."/>
            <person name="Peterson D.G."/>
            <person name="Wendel J.F."/>
            <person name="Udall J.A."/>
        </authorList>
    </citation>
    <scope>NUCLEOTIDE SEQUENCE [LARGE SCALE GENOMIC DNA]</scope>
    <source>
        <strain evidence="11">JFW-Udall</strain>
        <tissue evidence="11">Leaf</tissue>
    </source>
</reference>
<accession>A0A8J6DCK9</accession>
<dbReference type="Gene3D" id="2.40.50.140">
    <property type="entry name" value="Nucleic acid-binding proteins"/>
    <property type="match status" value="1"/>
</dbReference>
<dbReference type="GO" id="GO:0043596">
    <property type="term" value="C:nuclear replication fork"/>
    <property type="evidence" value="ECO:0007669"/>
    <property type="project" value="TreeGrafter"/>
</dbReference>
<evidence type="ECO:0000256" key="4">
    <source>
        <dbReference type="ARBA" id="ARBA00022723"/>
    </source>
</evidence>
<dbReference type="GO" id="GO:0003697">
    <property type="term" value="F:single-stranded DNA binding"/>
    <property type="evidence" value="ECO:0007669"/>
    <property type="project" value="InterPro"/>
</dbReference>
<keyword evidence="3" id="KW-0235">DNA replication</keyword>
<evidence type="ECO:0000259" key="10">
    <source>
        <dbReference type="Pfam" id="PF22379"/>
    </source>
</evidence>
<dbReference type="GO" id="GO:0003688">
    <property type="term" value="F:DNA replication origin binding"/>
    <property type="evidence" value="ECO:0007669"/>
    <property type="project" value="TreeGrafter"/>
</dbReference>
<evidence type="ECO:0000256" key="5">
    <source>
        <dbReference type="ARBA" id="ARBA00022771"/>
    </source>
</evidence>
<evidence type="ECO:0000259" key="9">
    <source>
        <dbReference type="Pfam" id="PF09329"/>
    </source>
</evidence>
<dbReference type="EMBL" id="JAHUZN010000001">
    <property type="protein sequence ID" value="KAG8503736.1"/>
    <property type="molecule type" value="Genomic_DNA"/>
</dbReference>
<evidence type="ECO:0000256" key="1">
    <source>
        <dbReference type="ARBA" id="ARBA00004123"/>
    </source>
</evidence>
<keyword evidence="6" id="KW-0862">Zinc</keyword>
<feature type="region of interest" description="Disordered" evidence="8">
    <location>
        <begin position="418"/>
        <end position="477"/>
    </location>
</feature>
<protein>
    <recommendedName>
        <fullName evidence="13">Protein MCM10 homolog</fullName>
    </recommendedName>
</protein>
<evidence type="ECO:0008006" key="13">
    <source>
        <dbReference type="Google" id="ProtNLM"/>
    </source>
</evidence>
<dbReference type="OrthoDB" id="273123at2759"/>
<keyword evidence="5" id="KW-0863">Zinc-finger</keyword>
<dbReference type="Proteomes" id="UP000701853">
    <property type="component" value="Chromosome 1"/>
</dbReference>
<dbReference type="InterPro" id="IPR015408">
    <property type="entry name" value="Znf_Mcm10/DnaG"/>
</dbReference>
<evidence type="ECO:0000313" key="12">
    <source>
        <dbReference type="Proteomes" id="UP000701853"/>
    </source>
</evidence>
<gene>
    <name evidence="11" type="ORF">CXB51_001737</name>
</gene>
<comment type="caution">
    <text evidence="11">The sequence shown here is derived from an EMBL/GenBank/DDBJ whole genome shotgun (WGS) entry which is preliminary data.</text>
</comment>
<feature type="domain" description="Zinc finger Mcm10/DnaG-type" evidence="9">
    <location>
        <begin position="215"/>
        <end position="240"/>
    </location>
</feature>
<dbReference type="GO" id="GO:0008270">
    <property type="term" value="F:zinc ion binding"/>
    <property type="evidence" value="ECO:0007669"/>
    <property type="project" value="UniProtKB-KW"/>
</dbReference>
<feature type="region of interest" description="Disordered" evidence="8">
    <location>
        <begin position="1"/>
        <end position="46"/>
    </location>
</feature>
<evidence type="ECO:0000256" key="7">
    <source>
        <dbReference type="ARBA" id="ARBA00023242"/>
    </source>
</evidence>
<dbReference type="GO" id="GO:0006270">
    <property type="term" value="P:DNA replication initiation"/>
    <property type="evidence" value="ECO:0007669"/>
    <property type="project" value="InterPro"/>
</dbReference>
<dbReference type="Pfam" id="PF09329">
    <property type="entry name" value="zf-primase"/>
    <property type="match status" value="1"/>
</dbReference>
<dbReference type="PANTHER" id="PTHR13454">
    <property type="entry name" value="PROTEIN MCM10 HOMOLOG"/>
    <property type="match status" value="1"/>
</dbReference>
<dbReference type="FunFam" id="2.40.50.140:FF:000174">
    <property type="entry name" value="DNA replication licensing factor mcm10"/>
    <property type="match status" value="1"/>
</dbReference>